<dbReference type="AlphaFoldDB" id="A0A815BK78"/>
<reference evidence="2" key="1">
    <citation type="submission" date="2021-02" db="EMBL/GenBank/DDBJ databases">
        <authorList>
            <person name="Nowell W R."/>
        </authorList>
    </citation>
    <scope>NUCLEOTIDE SEQUENCE</scope>
</reference>
<comment type="caution">
    <text evidence="2">The sequence shown here is derived from an EMBL/GenBank/DDBJ whole genome shotgun (WGS) entry which is preliminary data.</text>
</comment>
<gene>
    <name evidence="2" type="ORF">JYZ213_LOCUS30895</name>
    <name evidence="3" type="ORF">OXD698_LOCUS279</name>
</gene>
<evidence type="ECO:0000313" key="4">
    <source>
        <dbReference type="Proteomes" id="UP000663845"/>
    </source>
</evidence>
<feature type="domain" description="PWWP" evidence="1">
    <location>
        <begin position="36"/>
        <end position="104"/>
    </location>
</feature>
<name>A0A815BK78_9BILA</name>
<sequence>MTNSSDTYKNQSKRKQFDEDFSESSIFDILEHEYQVGDIVWAKFNGLSWWPAFVYGSFADNCKYVKTVSKMGLPPKKKYFIYCFGTQLKCSWIFQANLHRYDGLEEFLNFSDTQAAQATTKRVEEQIRKKFKVQLSKELQPLWKEAIKEADELSNLPVNIRMITFEKLIYGFLTGNKNSITQQGKKQVVLSENISGNIFDNKEQQSQFDNRKQSPSCNLPKQIVSSKLVQASPEPVEKLRQTFSINSRRKETNDIEQMSTTQSKSFLMSSMNENDNDVMIIKLNPPIQSTTVSLTTAICHFLDKGIPSLTIYEEVHLVNELIHHPLDSSLTLTDAQLYVEQYVINIALRNFHHQISFVQSEFFYDFLLKYPQIILKHRQWFKDFKQTLMPSNNDKIKLKKWQLATLLHAHMNIEQQFH</sequence>
<proteinExistence type="predicted"/>
<dbReference type="InterPro" id="IPR000313">
    <property type="entry name" value="PWWP_dom"/>
</dbReference>
<dbReference type="Proteomes" id="UP000663844">
    <property type="component" value="Unassembled WGS sequence"/>
</dbReference>
<accession>A0A815BK78</accession>
<evidence type="ECO:0000259" key="1">
    <source>
        <dbReference type="PROSITE" id="PS50812"/>
    </source>
</evidence>
<dbReference type="EMBL" id="CAJOAZ010000006">
    <property type="protein sequence ID" value="CAF3483550.1"/>
    <property type="molecule type" value="Genomic_DNA"/>
</dbReference>
<dbReference type="SUPFAM" id="SSF63748">
    <property type="entry name" value="Tudor/PWWP/MBT"/>
    <property type="match status" value="1"/>
</dbReference>
<organism evidence="2 4">
    <name type="scientific">Adineta steineri</name>
    <dbReference type="NCBI Taxonomy" id="433720"/>
    <lineage>
        <taxon>Eukaryota</taxon>
        <taxon>Metazoa</taxon>
        <taxon>Spiralia</taxon>
        <taxon>Gnathifera</taxon>
        <taxon>Rotifera</taxon>
        <taxon>Eurotatoria</taxon>
        <taxon>Bdelloidea</taxon>
        <taxon>Adinetida</taxon>
        <taxon>Adinetidae</taxon>
        <taxon>Adineta</taxon>
    </lineage>
</organism>
<dbReference type="PROSITE" id="PS50812">
    <property type="entry name" value="PWWP"/>
    <property type="match status" value="1"/>
</dbReference>
<protein>
    <recommendedName>
        <fullName evidence="1">PWWP domain-containing protein</fullName>
    </recommendedName>
</protein>
<dbReference type="Pfam" id="PF00855">
    <property type="entry name" value="PWWP"/>
    <property type="match status" value="1"/>
</dbReference>
<evidence type="ECO:0000313" key="3">
    <source>
        <dbReference type="EMBL" id="CAF3483550.1"/>
    </source>
</evidence>
<dbReference type="Gene3D" id="2.30.30.140">
    <property type="match status" value="1"/>
</dbReference>
<dbReference type="Proteomes" id="UP000663845">
    <property type="component" value="Unassembled WGS sequence"/>
</dbReference>
<dbReference type="EMBL" id="CAJNOG010000505">
    <property type="protein sequence ID" value="CAF1274736.1"/>
    <property type="molecule type" value="Genomic_DNA"/>
</dbReference>
<evidence type="ECO:0000313" key="2">
    <source>
        <dbReference type="EMBL" id="CAF1274736.1"/>
    </source>
</evidence>